<evidence type="ECO:0000313" key="3">
    <source>
        <dbReference type="Proteomes" id="UP001146120"/>
    </source>
</evidence>
<keyword evidence="1" id="KW-0812">Transmembrane</keyword>
<reference evidence="2" key="2">
    <citation type="journal article" date="2023" name="Microbiol Resour">
        <title>Decontamination and Annotation of the Draft Genome Sequence of the Oomycete Lagenidium giganteum ARSEF 373.</title>
        <authorList>
            <person name="Morgan W.R."/>
            <person name="Tartar A."/>
        </authorList>
    </citation>
    <scope>NUCLEOTIDE SEQUENCE</scope>
    <source>
        <strain evidence="2">ARSEF 373</strain>
    </source>
</reference>
<gene>
    <name evidence="2" type="ORF">N0F65_000373</name>
</gene>
<keyword evidence="1" id="KW-1133">Transmembrane helix</keyword>
<evidence type="ECO:0000313" key="2">
    <source>
        <dbReference type="EMBL" id="DBA00082.1"/>
    </source>
</evidence>
<proteinExistence type="predicted"/>
<dbReference type="Proteomes" id="UP001146120">
    <property type="component" value="Unassembled WGS sequence"/>
</dbReference>
<feature type="transmembrane region" description="Helical" evidence="1">
    <location>
        <begin position="496"/>
        <end position="519"/>
    </location>
</feature>
<accession>A0AAV2Z0B6</accession>
<feature type="transmembrane region" description="Helical" evidence="1">
    <location>
        <begin position="454"/>
        <end position="475"/>
    </location>
</feature>
<feature type="transmembrane region" description="Helical" evidence="1">
    <location>
        <begin position="392"/>
        <end position="413"/>
    </location>
</feature>
<dbReference type="AlphaFoldDB" id="A0AAV2Z0B6"/>
<reference evidence="2" key="1">
    <citation type="submission" date="2022-11" db="EMBL/GenBank/DDBJ databases">
        <authorList>
            <person name="Morgan W.R."/>
            <person name="Tartar A."/>
        </authorList>
    </citation>
    <scope>NUCLEOTIDE SEQUENCE</scope>
    <source>
        <strain evidence="2">ARSEF 373</strain>
    </source>
</reference>
<organism evidence="2 3">
    <name type="scientific">Lagenidium giganteum</name>
    <dbReference type="NCBI Taxonomy" id="4803"/>
    <lineage>
        <taxon>Eukaryota</taxon>
        <taxon>Sar</taxon>
        <taxon>Stramenopiles</taxon>
        <taxon>Oomycota</taxon>
        <taxon>Peronosporomycetes</taxon>
        <taxon>Pythiales</taxon>
        <taxon>Pythiaceae</taxon>
    </lineage>
</organism>
<feature type="transmembrane region" description="Helical" evidence="1">
    <location>
        <begin position="277"/>
        <end position="296"/>
    </location>
</feature>
<keyword evidence="3" id="KW-1185">Reference proteome</keyword>
<sequence length="732" mass="82765">MTGLKFSLRKIFFFLLNAASTVLTLLTGLRENNAIVYITGRYDHIRERLQGGEVNYNHIIPDMVRADSLPDLHEVGNSYRFISAPERSYENLNEDRSTCMRINSMNTTLFTVDYDDMFGGGPRRTEVFLYSISAPKCEVINFSTEWYNNTCIHDIGGNKNETKCHEFIFDHFAELKADRLVHVGVLQDFGTPGVPFLKCRGRSGRQFVYITDLMNQQAYWAGGSYQVEIQSSHCYAVPKLRSSDWTWSLFKTEPVDTHAVVVVAVQDHSWLPRAISFVYGIVAITMIAFGTASMVLQTNIVRYIPRALRASGERRILRYLWPSMKLMVAMSHDDTDTVSFSGAMIIASSIWMNHWLYVGLSCIDAAINIRSTYLVMEMGTWMLRKKQNSENFIFLCSALTKVTWFACLVHTVLRYVAKVLLNAFKKAGILPTHVRDRLIWYVDGIALFMSYKFYSIWLCAILLLCQIICGSTTFMKRIDQATPEATEIASYWNCEIMFDYFTTVGLLTATGVLFGLLMLQTKYRAVVDNHFIRLLQDRYVFVGWDVFVATESLGLDPYAAEDKSVESVATCLFGCVLQQLFMSGPSGLVDFVGDAIFLESTVAPSVVEIRYPPAKAKAMGLCGRTKTKAHRKWSPASPTTAILPAQHFNHGVKKIKGHGKMEMRVGGFFSTHLRIHVESMWGRIIVVDQAKRGKFTCTAPGARATFVVQDALSKLEDAEITYLLGDKHIRIT</sequence>
<evidence type="ECO:0000256" key="1">
    <source>
        <dbReference type="SAM" id="Phobius"/>
    </source>
</evidence>
<keyword evidence="1" id="KW-0472">Membrane</keyword>
<name>A0AAV2Z0B6_9STRA</name>
<comment type="caution">
    <text evidence="2">The sequence shown here is derived from an EMBL/GenBank/DDBJ whole genome shotgun (WGS) entry which is preliminary data.</text>
</comment>
<dbReference type="EMBL" id="DAKRPA010000070">
    <property type="protein sequence ID" value="DBA00082.1"/>
    <property type="molecule type" value="Genomic_DNA"/>
</dbReference>
<protein>
    <submittedName>
        <fullName evidence="2">Uncharacterized protein</fullName>
    </submittedName>
</protein>